<evidence type="ECO:0000313" key="1">
    <source>
        <dbReference type="EMBL" id="THV40591.1"/>
    </source>
</evidence>
<comment type="caution">
    <text evidence="1">The sequence shown here is derived from an EMBL/GenBank/DDBJ whole genome shotgun (WGS) entry which is preliminary data.</text>
</comment>
<dbReference type="Proteomes" id="UP000308760">
    <property type="component" value="Unassembled WGS sequence"/>
</dbReference>
<proteinExistence type="predicted"/>
<dbReference type="EMBL" id="STGY01000056">
    <property type="protein sequence ID" value="THV40591.1"/>
    <property type="molecule type" value="Genomic_DNA"/>
</dbReference>
<protein>
    <submittedName>
        <fullName evidence="1">Uncharacterized protein</fullName>
    </submittedName>
</protein>
<reference evidence="1 2" key="2">
    <citation type="submission" date="2019-05" db="EMBL/GenBank/DDBJ databases">
        <title>Glycomyces buryatensis sp. nov.</title>
        <authorList>
            <person name="Nikitina E."/>
        </authorList>
    </citation>
    <scope>NUCLEOTIDE SEQUENCE [LARGE SCALE GENOMIC DNA]</scope>
    <source>
        <strain evidence="1 2">18</strain>
    </source>
</reference>
<reference evidence="2" key="1">
    <citation type="submission" date="2019-04" db="EMBL/GenBank/DDBJ databases">
        <title>Nocardioides xinjiangensis sp. nov.</title>
        <authorList>
            <person name="Liu S."/>
        </authorList>
    </citation>
    <scope>NUCLEOTIDE SEQUENCE [LARGE SCALE GENOMIC DNA]</scope>
    <source>
        <strain evidence="2">18</strain>
    </source>
</reference>
<keyword evidence="2" id="KW-1185">Reference proteome</keyword>
<sequence length="73" mass="8420">MAEPQKINEHEVIEKIKQLLVDEGLDPQVVSYHDVSVGVNRMLRGLGIETYLDITNTIDRSWPSKREETDSPW</sequence>
<dbReference type="AlphaFoldDB" id="A0A4S8QAR2"/>
<accession>A0A4S8QAR2</accession>
<name>A0A4S8QAR2_9ACTN</name>
<evidence type="ECO:0000313" key="2">
    <source>
        <dbReference type="Proteomes" id="UP000308760"/>
    </source>
</evidence>
<gene>
    <name evidence="1" type="ORF">FAB82_15105</name>
</gene>
<dbReference type="RefSeq" id="WP_136535366.1">
    <property type="nucleotide sequence ID" value="NZ_STGY01000056.1"/>
</dbReference>
<organism evidence="1 2">
    <name type="scientific">Glycomyces buryatensis</name>
    <dbReference type="NCBI Taxonomy" id="2570927"/>
    <lineage>
        <taxon>Bacteria</taxon>
        <taxon>Bacillati</taxon>
        <taxon>Actinomycetota</taxon>
        <taxon>Actinomycetes</taxon>
        <taxon>Glycomycetales</taxon>
        <taxon>Glycomycetaceae</taxon>
        <taxon>Glycomyces</taxon>
    </lineage>
</organism>